<feature type="domain" description="N-acetyltransferase" evidence="3">
    <location>
        <begin position="11"/>
        <end position="156"/>
    </location>
</feature>
<dbReference type="CDD" id="cd04301">
    <property type="entry name" value="NAT_SF"/>
    <property type="match status" value="1"/>
</dbReference>
<keyword evidence="1 4" id="KW-0808">Transferase</keyword>
<organism evidence="4 5">
    <name type="scientific">Acetobacter cerevisiae</name>
    <dbReference type="NCBI Taxonomy" id="178900"/>
    <lineage>
        <taxon>Bacteria</taxon>
        <taxon>Pseudomonadati</taxon>
        <taxon>Pseudomonadota</taxon>
        <taxon>Alphaproteobacteria</taxon>
        <taxon>Acetobacterales</taxon>
        <taxon>Acetobacteraceae</taxon>
        <taxon>Acetobacter</taxon>
    </lineage>
</organism>
<dbReference type="InterPro" id="IPR006464">
    <property type="entry name" value="AcTrfase_RimI/Ard1"/>
</dbReference>
<dbReference type="PATRIC" id="fig|178900.5.peg.1662"/>
<gene>
    <name evidence="4" type="ORF">AD928_10510</name>
</gene>
<dbReference type="EMBL" id="LHZA01000152">
    <property type="protein sequence ID" value="KXU92795.1"/>
    <property type="molecule type" value="Genomic_DNA"/>
</dbReference>
<proteinExistence type="predicted"/>
<comment type="caution">
    <text evidence="4">The sequence shown here is derived from an EMBL/GenBank/DDBJ whole genome shotgun (WGS) entry which is preliminary data.</text>
</comment>
<evidence type="ECO:0000313" key="5">
    <source>
        <dbReference type="Proteomes" id="UP000075473"/>
    </source>
</evidence>
<dbReference type="InterPro" id="IPR016181">
    <property type="entry name" value="Acyl_CoA_acyltransferase"/>
</dbReference>
<protein>
    <submittedName>
        <fullName evidence="4">Alanine acetyltransferase</fullName>
    </submittedName>
</protein>
<accession>A0A149Q606</accession>
<sequence length="157" mass="16710">MSQTLSQAVAVDIIEASQAHGAVLAALHAQSFSVDDLWDEAALKQLLPMPGVVTALAMQGDQPAGFLMIRCVADEAEVLTLCVAKAFRQQGIARQLLTWGVMEAQDRGADHMFLEVSVHNAAAQALYAGAGFVQAGKRRAYYPDGSDALVLMHSWGA</sequence>
<dbReference type="PROSITE" id="PS51186">
    <property type="entry name" value="GNAT"/>
    <property type="match status" value="1"/>
</dbReference>
<dbReference type="GO" id="GO:0008080">
    <property type="term" value="F:N-acetyltransferase activity"/>
    <property type="evidence" value="ECO:0007669"/>
    <property type="project" value="InterPro"/>
</dbReference>
<dbReference type="NCBIfam" id="TIGR01575">
    <property type="entry name" value="rimI"/>
    <property type="match status" value="1"/>
</dbReference>
<reference evidence="4 5" key="1">
    <citation type="submission" date="2015-06" db="EMBL/GenBank/DDBJ databases">
        <title>Improved classification and identification of acetic acid bacteria using matrix-assisted laser desorption/ionization time-of-flight mass spectrometry; Gluconobacter nephelii and Gluconobacter uchimurae are later heterotypic synonyms of Gluconobacter japonicus and Gluconobacter oxydans, respectively.</title>
        <authorList>
            <person name="Li L."/>
            <person name="Cleenwerck I."/>
            <person name="De Vuyst L."/>
            <person name="Vandamme P."/>
        </authorList>
    </citation>
    <scope>NUCLEOTIDE SEQUENCE [LARGE SCALE GENOMIC DNA]</scope>
    <source>
        <strain evidence="4 5">LMG 1625</strain>
    </source>
</reference>
<dbReference type="InterPro" id="IPR000182">
    <property type="entry name" value="GNAT_dom"/>
</dbReference>
<dbReference type="Pfam" id="PF00583">
    <property type="entry name" value="Acetyltransf_1"/>
    <property type="match status" value="1"/>
</dbReference>
<dbReference type="PANTHER" id="PTHR43877">
    <property type="entry name" value="AMINOALKYLPHOSPHONATE N-ACETYLTRANSFERASE-RELATED-RELATED"/>
    <property type="match status" value="1"/>
</dbReference>
<dbReference type="PANTHER" id="PTHR43877:SF2">
    <property type="entry name" value="AMINOALKYLPHOSPHONATE N-ACETYLTRANSFERASE-RELATED"/>
    <property type="match status" value="1"/>
</dbReference>
<dbReference type="Proteomes" id="UP000075473">
    <property type="component" value="Unassembled WGS sequence"/>
</dbReference>
<evidence type="ECO:0000313" key="4">
    <source>
        <dbReference type="EMBL" id="KXU92795.1"/>
    </source>
</evidence>
<dbReference type="InterPro" id="IPR050832">
    <property type="entry name" value="Bact_Acetyltransf"/>
</dbReference>
<name>A0A149Q606_9PROT</name>
<dbReference type="AlphaFoldDB" id="A0A149Q606"/>
<evidence type="ECO:0000256" key="1">
    <source>
        <dbReference type="ARBA" id="ARBA00022679"/>
    </source>
</evidence>
<evidence type="ECO:0000259" key="3">
    <source>
        <dbReference type="PROSITE" id="PS51186"/>
    </source>
</evidence>
<dbReference type="SUPFAM" id="SSF55729">
    <property type="entry name" value="Acyl-CoA N-acyltransferases (Nat)"/>
    <property type="match status" value="1"/>
</dbReference>
<dbReference type="Gene3D" id="3.40.630.30">
    <property type="match status" value="1"/>
</dbReference>
<keyword evidence="2" id="KW-0012">Acyltransferase</keyword>
<dbReference type="RefSeq" id="WP_233420047.1">
    <property type="nucleotide sequence ID" value="NZ_LHZA01000152.1"/>
</dbReference>
<evidence type="ECO:0000256" key="2">
    <source>
        <dbReference type="ARBA" id="ARBA00023315"/>
    </source>
</evidence>